<evidence type="ECO:0000256" key="2">
    <source>
        <dbReference type="ARBA" id="ARBA00023136"/>
    </source>
</evidence>
<evidence type="ECO:0000313" key="5">
    <source>
        <dbReference type="EMBL" id="OME64230.1"/>
    </source>
</evidence>
<accession>A0A1R0Z7R3</accession>
<dbReference type="GO" id="GO:0016020">
    <property type="term" value="C:membrane"/>
    <property type="evidence" value="ECO:0007669"/>
    <property type="project" value="InterPro"/>
</dbReference>
<feature type="region of interest" description="Disordered" evidence="3">
    <location>
        <begin position="123"/>
        <end position="145"/>
    </location>
</feature>
<feature type="transmembrane region" description="Helical" evidence="4">
    <location>
        <begin position="366"/>
        <end position="390"/>
    </location>
</feature>
<keyword evidence="2 4" id="KW-0472">Membrane</keyword>
<dbReference type="RefSeq" id="WP_076287028.1">
    <property type="nucleotide sequence ID" value="NZ_MPTW01000036.1"/>
</dbReference>
<dbReference type="OrthoDB" id="1726708at2"/>
<comment type="caution">
    <text evidence="5">The sequence shown here is derived from an EMBL/GenBank/DDBJ whole genome shotgun (WGS) entry which is preliminary data.</text>
</comment>
<evidence type="ECO:0000313" key="6">
    <source>
        <dbReference type="Proteomes" id="UP000187425"/>
    </source>
</evidence>
<evidence type="ECO:0000256" key="4">
    <source>
        <dbReference type="SAM" id="Phobius"/>
    </source>
</evidence>
<keyword evidence="4" id="KW-1133">Transmembrane helix</keyword>
<dbReference type="EMBL" id="MPTW01000036">
    <property type="protein sequence ID" value="OME64230.1"/>
    <property type="molecule type" value="Genomic_DNA"/>
</dbReference>
<dbReference type="PANTHER" id="PTHR22550:SF5">
    <property type="entry name" value="LEUCINE ZIPPER PROTEIN 4"/>
    <property type="match status" value="1"/>
</dbReference>
<dbReference type="PIRSF" id="PIRSF005690">
    <property type="entry name" value="GerBA"/>
    <property type="match status" value="1"/>
</dbReference>
<sequence>MKEPEQKESNTFEDVFTRVFGSSSDIKRLTISLSDSDNAVQLVYCQGLCDEIKVEEYIIPELKKIPESILTSRELDLMQKVPFHMTPLPSKEINASMIDTVLNGDLFLLFTPSNQYYVVKLADPPKRQPEEPNTEVSTRGPKDGFTEESFTNIALIRKRLKTELLAVEQFSIGIQTATEVHLLYLKETIKPHVLHEIKSKLTGIQIQGLVSSTQLEESLTGFSFFPLFAYTGRPDYAANSLLHGKFVLLTNGSPTVIIAPVSFSFLLNTSEDAHMVNIFVAFTRLLRVLGVMLSLFLPGFWIALTTFHQDQIPFTLLATLVNSRQGVPLPAPLEAIVMLILFEIFREAGMRLPTAYGQTLSVVGGLIIGQAAISAGIAGPGTIVVIAISVLATFTLVNQSLVSVVSLLRIAILIISGFLGLFGTMTCLLALILFMVNLRSFGTYYLSPLSPPHWKDFYKVIFRMPWGKGKFTDNTGNKGRKRS</sequence>
<dbReference type="InterPro" id="IPR004995">
    <property type="entry name" value="Spore_Ger"/>
</dbReference>
<feature type="transmembrane region" description="Helical" evidence="4">
    <location>
        <begin position="410"/>
        <end position="436"/>
    </location>
</feature>
<evidence type="ECO:0000256" key="1">
    <source>
        <dbReference type="ARBA" id="ARBA00005278"/>
    </source>
</evidence>
<name>A0A1R0Z7R3_9BACL</name>
<comment type="similarity">
    <text evidence="1">Belongs to the GerABKA family.</text>
</comment>
<feature type="transmembrane region" description="Helical" evidence="4">
    <location>
        <begin position="327"/>
        <end position="345"/>
    </location>
</feature>
<feature type="transmembrane region" description="Helical" evidence="4">
    <location>
        <begin position="285"/>
        <end position="307"/>
    </location>
</feature>
<dbReference type="Proteomes" id="UP000187425">
    <property type="component" value="Unassembled WGS sequence"/>
</dbReference>
<keyword evidence="4" id="KW-0812">Transmembrane</keyword>
<reference evidence="5 6" key="1">
    <citation type="submission" date="2016-11" db="EMBL/GenBank/DDBJ databases">
        <title>Paenibacillus species isolates.</title>
        <authorList>
            <person name="Beno S.M."/>
        </authorList>
    </citation>
    <scope>NUCLEOTIDE SEQUENCE [LARGE SCALE GENOMIC DNA]</scope>
    <source>
        <strain evidence="5 6">FSL H7-0443</strain>
    </source>
</reference>
<dbReference type="Pfam" id="PF03323">
    <property type="entry name" value="GerA"/>
    <property type="match status" value="1"/>
</dbReference>
<dbReference type="GO" id="GO:0009847">
    <property type="term" value="P:spore germination"/>
    <property type="evidence" value="ECO:0007669"/>
    <property type="project" value="InterPro"/>
</dbReference>
<proteinExistence type="inferred from homology"/>
<dbReference type="PANTHER" id="PTHR22550">
    <property type="entry name" value="SPORE GERMINATION PROTEIN"/>
    <property type="match status" value="1"/>
</dbReference>
<evidence type="ECO:0000256" key="3">
    <source>
        <dbReference type="SAM" id="MobiDB-lite"/>
    </source>
</evidence>
<dbReference type="AlphaFoldDB" id="A0A1R0Z7R3"/>
<gene>
    <name evidence="5" type="ORF">BSK65_29425</name>
</gene>
<organism evidence="5 6">
    <name type="scientific">Paenibacillus odorifer</name>
    <dbReference type="NCBI Taxonomy" id="189426"/>
    <lineage>
        <taxon>Bacteria</taxon>
        <taxon>Bacillati</taxon>
        <taxon>Bacillota</taxon>
        <taxon>Bacilli</taxon>
        <taxon>Bacillales</taxon>
        <taxon>Paenibacillaceae</taxon>
        <taxon>Paenibacillus</taxon>
    </lineage>
</organism>
<protein>
    <submittedName>
        <fullName evidence="5">Spore germination protein</fullName>
    </submittedName>
</protein>
<dbReference type="InterPro" id="IPR050768">
    <property type="entry name" value="UPF0353/GerABKA_families"/>
</dbReference>